<keyword evidence="1" id="KW-1133">Transmembrane helix</keyword>
<dbReference type="AlphaFoldDB" id="A0A9X1HYC8"/>
<gene>
    <name evidence="2" type="ORF">LG649_00070</name>
</gene>
<sequence length="65" mass="7588">MKLSDKFSYSLIGLMALIIGYYKMNTAFDKPGYEDSRNFLLNSFYKGVVEGKDYDKKIIITQQYI</sequence>
<dbReference type="RefSeq" id="WP_226539484.1">
    <property type="nucleotide sequence ID" value="NZ_JAJAPW010000001.1"/>
</dbReference>
<evidence type="ECO:0000313" key="2">
    <source>
        <dbReference type="EMBL" id="MCB4797223.1"/>
    </source>
</evidence>
<name>A0A9X1HYC8_9FLAO</name>
<keyword evidence="3" id="KW-1185">Reference proteome</keyword>
<keyword evidence="1" id="KW-0472">Membrane</keyword>
<comment type="caution">
    <text evidence="2">The sequence shown here is derived from an EMBL/GenBank/DDBJ whole genome shotgun (WGS) entry which is preliminary data.</text>
</comment>
<proteinExistence type="predicted"/>
<feature type="transmembrane region" description="Helical" evidence="1">
    <location>
        <begin position="7"/>
        <end position="24"/>
    </location>
</feature>
<keyword evidence="1" id="KW-0812">Transmembrane</keyword>
<dbReference type="EMBL" id="JAJAPW010000001">
    <property type="protein sequence ID" value="MCB4797223.1"/>
    <property type="molecule type" value="Genomic_DNA"/>
</dbReference>
<organism evidence="2 3">
    <name type="scientific">Neotamlana laminarinivorans</name>
    <dbReference type="NCBI Taxonomy" id="2883124"/>
    <lineage>
        <taxon>Bacteria</taxon>
        <taxon>Pseudomonadati</taxon>
        <taxon>Bacteroidota</taxon>
        <taxon>Flavobacteriia</taxon>
        <taxon>Flavobacteriales</taxon>
        <taxon>Flavobacteriaceae</taxon>
        <taxon>Neotamlana</taxon>
    </lineage>
</organism>
<evidence type="ECO:0000313" key="3">
    <source>
        <dbReference type="Proteomes" id="UP001139199"/>
    </source>
</evidence>
<evidence type="ECO:0000256" key="1">
    <source>
        <dbReference type="SAM" id="Phobius"/>
    </source>
</evidence>
<reference evidence="2" key="1">
    <citation type="submission" date="2021-10" db="EMBL/GenBank/DDBJ databases">
        <title>Tamlana sargassums sp. nov., and Tamlana laminarinivorans sp. nov., two new bacteria isolated from the brown alga.</title>
        <authorList>
            <person name="Li J."/>
        </authorList>
    </citation>
    <scope>NUCLEOTIDE SEQUENCE</scope>
    <source>
        <strain evidence="2">PT2-4</strain>
    </source>
</reference>
<protein>
    <submittedName>
        <fullName evidence="2">Uncharacterized protein</fullName>
    </submittedName>
</protein>
<dbReference type="Proteomes" id="UP001139199">
    <property type="component" value="Unassembled WGS sequence"/>
</dbReference>
<accession>A0A9X1HYC8</accession>